<proteinExistence type="inferred from homology"/>
<evidence type="ECO:0000256" key="4">
    <source>
        <dbReference type="RuleBase" id="RU000384"/>
    </source>
</evidence>
<dbReference type="SMART" id="SM01230">
    <property type="entry name" value="Gln-synt_C"/>
    <property type="match status" value="1"/>
</dbReference>
<dbReference type="Gene3D" id="3.30.590.10">
    <property type="entry name" value="Glutamine synthetase/guanido kinase, catalytic domain"/>
    <property type="match status" value="1"/>
</dbReference>
<dbReference type="Gene3D" id="3.10.20.70">
    <property type="entry name" value="Glutamine synthetase, N-terminal domain"/>
    <property type="match status" value="1"/>
</dbReference>
<protein>
    <recommendedName>
        <fullName evidence="1">Glutamine synthetase</fullName>
    </recommendedName>
</protein>
<dbReference type="EMBL" id="AYKW01000034">
    <property type="protein sequence ID" value="PIL27396.1"/>
    <property type="molecule type" value="Genomic_DNA"/>
</dbReference>
<evidence type="ECO:0000313" key="7">
    <source>
        <dbReference type="Proteomes" id="UP000230002"/>
    </source>
</evidence>
<evidence type="ECO:0000256" key="2">
    <source>
        <dbReference type="ARBA" id="ARBA00022598"/>
    </source>
</evidence>
<dbReference type="PANTHER" id="PTHR43785:SF2">
    <property type="entry name" value="TYPE-1 GLUTAMINE SYNTHETASE 1"/>
    <property type="match status" value="1"/>
</dbReference>
<dbReference type="GO" id="GO:0006542">
    <property type="term" value="P:glutamine biosynthetic process"/>
    <property type="evidence" value="ECO:0007669"/>
    <property type="project" value="InterPro"/>
</dbReference>
<dbReference type="AlphaFoldDB" id="A0A2G8S0U9"/>
<evidence type="ECO:0000256" key="1">
    <source>
        <dbReference type="ARBA" id="ARBA00021364"/>
    </source>
</evidence>
<dbReference type="InterPro" id="IPR036651">
    <property type="entry name" value="Gln_synt_N_sf"/>
</dbReference>
<dbReference type="GO" id="GO:0004356">
    <property type="term" value="F:glutamine synthetase activity"/>
    <property type="evidence" value="ECO:0007669"/>
    <property type="project" value="InterPro"/>
</dbReference>
<gene>
    <name evidence="6" type="ORF">GSI_10544</name>
</gene>
<comment type="caution">
    <text evidence="6">The sequence shown here is derived from an EMBL/GenBank/DDBJ whole genome shotgun (WGS) entry which is preliminary data.</text>
</comment>
<dbReference type="SUPFAM" id="SSF55931">
    <property type="entry name" value="Glutamine synthetase/guanido kinase"/>
    <property type="match status" value="1"/>
</dbReference>
<evidence type="ECO:0000313" key="6">
    <source>
        <dbReference type="EMBL" id="PIL27396.1"/>
    </source>
</evidence>
<dbReference type="OrthoDB" id="3364440at2759"/>
<organism evidence="6 7">
    <name type="scientific">Ganoderma sinense ZZ0214-1</name>
    <dbReference type="NCBI Taxonomy" id="1077348"/>
    <lineage>
        <taxon>Eukaryota</taxon>
        <taxon>Fungi</taxon>
        <taxon>Dikarya</taxon>
        <taxon>Basidiomycota</taxon>
        <taxon>Agaricomycotina</taxon>
        <taxon>Agaricomycetes</taxon>
        <taxon>Polyporales</taxon>
        <taxon>Polyporaceae</taxon>
        <taxon>Ganoderma</taxon>
    </lineage>
</organism>
<dbReference type="InterPro" id="IPR008146">
    <property type="entry name" value="Gln_synth_cat_dom"/>
</dbReference>
<sequence length="478" mass="51418">MPTDPNVYGVLYTPDVTAAPPKALDELLTPDIAFVRVQWVDYTNIVRFRILSAPYFRTLLSDPAKTRPGVGLSKVVFGIVGISLAPGFGPTGEYLYVPDMRSWRVCTYAPGHATVMGWFQEKTPASPTAGLEVPLCPRTMLARLVKEAQDRAGVSFLIGVESEFILLKETTPEPVFGCSGDWSTAVKFRTGSAEAAVLEETARCLVDARIELQMYHAEAAPGQYEVVTGPLGPLEAADAVVFTRETIYNIAHKHGFKATFSPRLHNDNCGNGAHTHISVHGGNNTPRPADASCAPSLTPTERSFVQGVLTHLPAICALTLPNAASYARMADGIWSGGTYACWGTYNREVPVRLCGPTGAHHFEVKCVDGTATPHLAFAALVAAGLRGIVDGAVLSTSDCPKAVYAMSTAERTAVGLENAVKLPQTIREARASLGADNVMKSALGEEFVETYLSVNELMETFMTGKDDKETANKLIEYF</sequence>
<dbReference type="PROSITE" id="PS51987">
    <property type="entry name" value="GS_CATALYTIC"/>
    <property type="match status" value="1"/>
</dbReference>
<comment type="similarity">
    <text evidence="3 4">Belongs to the glutamine synthetase family.</text>
</comment>
<keyword evidence="2" id="KW-0436">Ligase</keyword>
<keyword evidence="7" id="KW-1185">Reference proteome</keyword>
<dbReference type="PANTHER" id="PTHR43785">
    <property type="entry name" value="GAMMA-GLUTAMYLPUTRESCINE SYNTHETASE"/>
    <property type="match status" value="1"/>
</dbReference>
<evidence type="ECO:0000256" key="3">
    <source>
        <dbReference type="PROSITE-ProRule" id="PRU01331"/>
    </source>
</evidence>
<evidence type="ECO:0000259" key="5">
    <source>
        <dbReference type="PROSITE" id="PS51987"/>
    </source>
</evidence>
<name>A0A2G8S0U9_9APHY</name>
<reference evidence="6 7" key="1">
    <citation type="journal article" date="2015" name="Sci. Rep.">
        <title>Chromosome-level genome map provides insights into diverse defense mechanisms in the medicinal fungus Ganoderma sinense.</title>
        <authorList>
            <person name="Zhu Y."/>
            <person name="Xu J."/>
            <person name="Sun C."/>
            <person name="Zhou S."/>
            <person name="Xu H."/>
            <person name="Nelson D.R."/>
            <person name="Qian J."/>
            <person name="Song J."/>
            <person name="Luo H."/>
            <person name="Xiang L."/>
            <person name="Li Y."/>
            <person name="Xu Z."/>
            <person name="Ji A."/>
            <person name="Wang L."/>
            <person name="Lu S."/>
            <person name="Hayward A."/>
            <person name="Sun W."/>
            <person name="Li X."/>
            <person name="Schwartz D.C."/>
            <person name="Wang Y."/>
            <person name="Chen S."/>
        </authorList>
    </citation>
    <scope>NUCLEOTIDE SEQUENCE [LARGE SCALE GENOMIC DNA]</scope>
    <source>
        <strain evidence="6 7">ZZ0214-1</strain>
    </source>
</reference>
<accession>A0A2G8S0U9</accession>
<dbReference type="Proteomes" id="UP000230002">
    <property type="component" value="Unassembled WGS sequence"/>
</dbReference>
<dbReference type="InterPro" id="IPR014746">
    <property type="entry name" value="Gln_synth/guanido_kin_cat_dom"/>
</dbReference>
<feature type="domain" description="GS catalytic" evidence="5">
    <location>
        <begin position="137"/>
        <end position="478"/>
    </location>
</feature>
<dbReference type="Pfam" id="PF00120">
    <property type="entry name" value="Gln-synt_C"/>
    <property type="match status" value="1"/>
</dbReference>
<dbReference type="STRING" id="1077348.A0A2G8S0U9"/>